<dbReference type="GO" id="GO:0005886">
    <property type="term" value="C:plasma membrane"/>
    <property type="evidence" value="ECO:0007669"/>
    <property type="project" value="TreeGrafter"/>
</dbReference>
<keyword evidence="3" id="KW-0460">Magnesium</keyword>
<dbReference type="GO" id="GO:0033850">
    <property type="term" value="F:Z-farnesyl diphosphate synthase activity"/>
    <property type="evidence" value="ECO:0007669"/>
    <property type="project" value="TreeGrafter"/>
</dbReference>
<keyword evidence="1 3" id="KW-0808">Transferase</keyword>
<feature type="binding site" evidence="3">
    <location>
        <position position="26"/>
    </location>
    <ligand>
        <name>substrate</name>
    </ligand>
</feature>
<dbReference type="EMBL" id="QQBC01000002">
    <property type="protein sequence ID" value="RDI68454.1"/>
    <property type="molecule type" value="Genomic_DNA"/>
</dbReference>
<keyword evidence="3" id="KW-0479">Metal-binding</keyword>
<dbReference type="CDD" id="cd00475">
    <property type="entry name" value="Cis_IPPS"/>
    <property type="match status" value="1"/>
</dbReference>
<dbReference type="EC" id="2.5.1.-" evidence="3"/>
<comment type="caution">
    <text evidence="3">Lacks conserved residue(s) required for the propagation of feature annotation.</text>
</comment>
<comment type="cofactor">
    <cofactor evidence="3">
        <name>Mg(2+)</name>
        <dbReference type="ChEBI" id="CHEBI:18420"/>
    </cofactor>
    <text evidence="3">Binds 2 magnesium ions per subunit.</text>
</comment>
<dbReference type="Proteomes" id="UP000254869">
    <property type="component" value="Unassembled WGS sequence"/>
</dbReference>
<dbReference type="PANTHER" id="PTHR10291:SF43">
    <property type="entry name" value="DEHYDRODOLICHYL DIPHOSPHATE SYNTHASE COMPLEX SUBUNIT DHDDS"/>
    <property type="match status" value="1"/>
</dbReference>
<evidence type="ECO:0000313" key="4">
    <source>
        <dbReference type="EMBL" id="RDI68454.1"/>
    </source>
</evidence>
<feature type="binding site" evidence="3">
    <location>
        <position position="186"/>
    </location>
    <ligand>
        <name>substrate</name>
    </ligand>
</feature>
<comment type="subunit">
    <text evidence="3">Homodimer.</text>
</comment>
<dbReference type="InterPro" id="IPR018520">
    <property type="entry name" value="UPP_synth-like_CS"/>
</dbReference>
<keyword evidence="5" id="KW-1185">Reference proteome</keyword>
<dbReference type="STRING" id="1210086.GCA_001613105_01431"/>
<evidence type="ECO:0000313" key="5">
    <source>
        <dbReference type="Proteomes" id="UP000254869"/>
    </source>
</evidence>
<feature type="binding site" evidence="3">
    <location>
        <position position="205"/>
    </location>
    <ligand>
        <name>Mg(2+)</name>
        <dbReference type="ChEBI" id="CHEBI:18420"/>
    </ligand>
</feature>
<dbReference type="GO" id="GO:0000287">
    <property type="term" value="F:magnesium ion binding"/>
    <property type="evidence" value="ECO:0007669"/>
    <property type="project" value="UniProtKB-UniRule"/>
</dbReference>
<dbReference type="NCBIfam" id="TIGR00055">
    <property type="entry name" value="uppS"/>
    <property type="match status" value="1"/>
</dbReference>
<feature type="active site" description="Proton acceptor" evidence="3">
    <location>
        <position position="69"/>
    </location>
</feature>
<dbReference type="InterPro" id="IPR036424">
    <property type="entry name" value="UPP_synth-like_sf"/>
</dbReference>
<dbReference type="AlphaFoldDB" id="A0A370IG68"/>
<feature type="binding site" evidence="3">
    <location>
        <begin position="22"/>
        <end position="25"/>
    </location>
    <ligand>
        <name>substrate</name>
    </ligand>
</feature>
<feature type="binding site" evidence="3">
    <location>
        <begin position="192"/>
        <end position="194"/>
    </location>
    <ligand>
        <name>substrate</name>
    </ligand>
</feature>
<dbReference type="HAMAP" id="MF_01139">
    <property type="entry name" value="ISPT"/>
    <property type="match status" value="1"/>
</dbReference>
<organism evidence="4 5">
    <name type="scientific">Nocardia pseudobrasiliensis</name>
    <dbReference type="NCBI Taxonomy" id="45979"/>
    <lineage>
        <taxon>Bacteria</taxon>
        <taxon>Bacillati</taxon>
        <taxon>Actinomycetota</taxon>
        <taxon>Actinomycetes</taxon>
        <taxon>Mycobacteriales</taxon>
        <taxon>Nocardiaceae</taxon>
        <taxon>Nocardia</taxon>
    </lineage>
</organism>
<sequence length="237" mass="26112">MFASGCRIERNLPQHIGVILDGNRRWAERHGVSLTNAYMRGAVRVGELVSLCEEARIPVVTVFALSRDNMKRDPVAIGNILAALAVGLSKIAATGRWHVRPIGDLGFLPSAQTSQLRIITDRTSDRSWGTLNVAIAYDGRADIVEAVQKLIQDRNPEMPSAAAVSEADLDRHLSTAGQPDIDLVIRTSGEHRLSGFMPWQAAYAEYYVTTTAWPDFSAAVFADALNWYCARERRFGS</sequence>
<evidence type="ECO:0000256" key="1">
    <source>
        <dbReference type="ARBA" id="ARBA00022679"/>
    </source>
</evidence>
<dbReference type="PROSITE" id="PS01066">
    <property type="entry name" value="UPP_SYNTHASE"/>
    <property type="match status" value="1"/>
</dbReference>
<dbReference type="Pfam" id="PF01255">
    <property type="entry name" value="Prenyltransf"/>
    <property type="match status" value="1"/>
</dbReference>
<feature type="binding site" evidence="3">
    <location>
        <begin position="66"/>
        <end position="68"/>
    </location>
    <ligand>
        <name>substrate</name>
    </ligand>
</feature>
<dbReference type="InterPro" id="IPR001441">
    <property type="entry name" value="UPP_synth-like"/>
</dbReference>
<evidence type="ECO:0000256" key="3">
    <source>
        <dbReference type="HAMAP-Rule" id="MF_01139"/>
    </source>
</evidence>
<feature type="binding site" evidence="3">
    <location>
        <position position="72"/>
    </location>
    <ligand>
        <name>substrate</name>
    </ligand>
</feature>
<dbReference type="GO" id="GO:0016094">
    <property type="term" value="P:polyprenol biosynthetic process"/>
    <property type="evidence" value="ECO:0007669"/>
    <property type="project" value="TreeGrafter"/>
</dbReference>
<dbReference type="Gene3D" id="3.40.1180.10">
    <property type="entry name" value="Decaprenyl diphosphate synthase-like"/>
    <property type="match status" value="1"/>
</dbReference>
<dbReference type="SUPFAM" id="SSF64005">
    <property type="entry name" value="Undecaprenyl diphosphate synthase"/>
    <property type="match status" value="1"/>
</dbReference>
<proteinExistence type="inferred from homology"/>
<reference evidence="4 5" key="1">
    <citation type="submission" date="2018-07" db="EMBL/GenBank/DDBJ databases">
        <title>Genomic Encyclopedia of Type Strains, Phase IV (KMG-IV): sequencing the most valuable type-strain genomes for metagenomic binning, comparative biology and taxonomic classification.</title>
        <authorList>
            <person name="Goeker M."/>
        </authorList>
    </citation>
    <scope>NUCLEOTIDE SEQUENCE [LARGE SCALE GENOMIC DNA]</scope>
    <source>
        <strain evidence="4 5">DSM 44290</strain>
    </source>
</reference>
<comment type="similarity">
    <text evidence="2">Belongs to the UPP synthase family. Z-FPP synthase subfamily.</text>
</comment>
<gene>
    <name evidence="4" type="ORF">DFR76_102855</name>
</gene>
<dbReference type="PANTHER" id="PTHR10291">
    <property type="entry name" value="DEHYDRODOLICHYL DIPHOSPHATE SYNTHASE FAMILY MEMBER"/>
    <property type="match status" value="1"/>
</dbReference>
<comment type="caution">
    <text evidence="4">The sequence shown here is derived from an EMBL/GenBank/DDBJ whole genome shotgun (WGS) entry which is preliminary data.</text>
</comment>
<feature type="binding site" evidence="3">
    <location>
        <position position="21"/>
    </location>
    <ligand>
        <name>Mg(2+)</name>
        <dbReference type="ChEBI" id="CHEBI:18420"/>
    </ligand>
</feature>
<feature type="active site" evidence="3">
    <location>
        <position position="21"/>
    </location>
</feature>
<name>A0A370IG68_9NOCA</name>
<comment type="function">
    <text evidence="3">Catalyzes the condensation of isopentenyl diphosphate (IPP) with allylic pyrophosphates generating different type of terpenoids.</text>
</comment>
<accession>A0A370IG68</accession>
<dbReference type="GO" id="GO:0045547">
    <property type="term" value="F:ditrans,polycis-polyprenyl diphosphate synthase [(2E,6E)-farnesyl diphosphate specific] activity"/>
    <property type="evidence" value="ECO:0007669"/>
    <property type="project" value="TreeGrafter"/>
</dbReference>
<evidence type="ECO:0000256" key="2">
    <source>
        <dbReference type="ARBA" id="ARBA00038453"/>
    </source>
</evidence>
<protein>
    <recommendedName>
        <fullName evidence="3">Isoprenyl transferase</fullName>
        <ecNumber evidence="3">2.5.1.-</ecNumber>
    </recommendedName>
</protein>